<dbReference type="GeneID" id="7824877"/>
<dbReference type="SMART" id="SM00220">
    <property type="entry name" value="S_TKc"/>
    <property type="match status" value="1"/>
</dbReference>
<feature type="compositionally biased region" description="Polar residues" evidence="5">
    <location>
        <begin position="69"/>
        <end position="81"/>
    </location>
</feature>
<dbReference type="Pfam" id="PF00069">
    <property type="entry name" value="Pkinase"/>
    <property type="match status" value="1"/>
</dbReference>
<feature type="repeat" description="TPR" evidence="3">
    <location>
        <begin position="472"/>
        <end position="505"/>
    </location>
</feature>
<feature type="region of interest" description="Disordered" evidence="5">
    <location>
        <begin position="2035"/>
        <end position="2062"/>
    </location>
</feature>
<proteinExistence type="predicted"/>
<dbReference type="PANTHER" id="PTHR44943:SF8">
    <property type="entry name" value="TPR REPEAT-CONTAINING PROTEIN MJ0263"/>
    <property type="match status" value="1"/>
</dbReference>
<dbReference type="OrthoDB" id="1668230at2759"/>
<dbReference type="InterPro" id="IPR019734">
    <property type="entry name" value="TPR_rpt"/>
</dbReference>
<dbReference type="Pfam" id="PF13181">
    <property type="entry name" value="TPR_8"/>
    <property type="match status" value="3"/>
</dbReference>
<keyword evidence="2 3" id="KW-0802">TPR repeat</keyword>
<dbReference type="SUPFAM" id="SSF81901">
    <property type="entry name" value="HCP-like"/>
    <property type="match status" value="1"/>
</dbReference>
<feature type="repeat" description="TPR" evidence="3">
    <location>
        <begin position="506"/>
        <end position="539"/>
    </location>
</feature>
<evidence type="ECO:0000256" key="4">
    <source>
        <dbReference type="SAM" id="Coils"/>
    </source>
</evidence>
<dbReference type="GO" id="GO:0004672">
    <property type="term" value="F:protein kinase activity"/>
    <property type="evidence" value="ECO:0007669"/>
    <property type="project" value="InterPro"/>
</dbReference>
<dbReference type="RefSeq" id="XP_001025109.2">
    <property type="nucleotide sequence ID" value="XM_001025109.2"/>
</dbReference>
<dbReference type="Proteomes" id="UP000009168">
    <property type="component" value="Unassembled WGS sequence"/>
</dbReference>
<dbReference type="Pfam" id="PF13432">
    <property type="entry name" value="TPR_16"/>
    <property type="match status" value="1"/>
</dbReference>
<dbReference type="KEGG" id="tet:TTHERM_00469130"/>
<feature type="compositionally biased region" description="Polar residues" evidence="5">
    <location>
        <begin position="101"/>
        <end position="114"/>
    </location>
</feature>
<dbReference type="InParanoid" id="I7MIZ4"/>
<keyword evidence="4" id="KW-0175">Coiled coil</keyword>
<dbReference type="Pfam" id="PF13424">
    <property type="entry name" value="TPR_12"/>
    <property type="match status" value="1"/>
</dbReference>
<dbReference type="InterPro" id="IPR000719">
    <property type="entry name" value="Prot_kinase_dom"/>
</dbReference>
<keyword evidence="8" id="KW-1185">Reference proteome</keyword>
<dbReference type="InterPro" id="IPR051685">
    <property type="entry name" value="Ycf3/AcsC/BcsC/TPR_MFPF"/>
</dbReference>
<feature type="region of interest" description="Disordered" evidence="5">
    <location>
        <begin position="61"/>
        <end position="81"/>
    </location>
</feature>
<dbReference type="PROSITE" id="PS50005">
    <property type="entry name" value="TPR"/>
    <property type="match status" value="10"/>
</dbReference>
<feature type="compositionally biased region" description="Polar residues" evidence="5">
    <location>
        <begin position="1850"/>
        <end position="1868"/>
    </location>
</feature>
<name>I7MIZ4_TETTS</name>
<feature type="domain" description="Protein kinase" evidence="6">
    <location>
        <begin position="898"/>
        <end position="1192"/>
    </location>
</feature>
<dbReference type="PROSITE" id="PS50293">
    <property type="entry name" value="TPR_REGION"/>
    <property type="match status" value="1"/>
</dbReference>
<evidence type="ECO:0000259" key="6">
    <source>
        <dbReference type="PROSITE" id="PS50011"/>
    </source>
</evidence>
<feature type="repeat" description="TPR" evidence="3">
    <location>
        <begin position="268"/>
        <end position="301"/>
    </location>
</feature>
<protein>
    <submittedName>
        <fullName evidence="7">Tetratricopeptide repeat protein</fullName>
    </submittedName>
</protein>
<feature type="coiled-coil region" evidence="4">
    <location>
        <begin position="1602"/>
        <end position="1629"/>
    </location>
</feature>
<evidence type="ECO:0000256" key="1">
    <source>
        <dbReference type="ARBA" id="ARBA00022737"/>
    </source>
</evidence>
<accession>I7MIZ4</accession>
<dbReference type="Gene3D" id="1.10.510.10">
    <property type="entry name" value="Transferase(Phosphotransferase) domain 1"/>
    <property type="match status" value="1"/>
</dbReference>
<dbReference type="GO" id="GO:0005524">
    <property type="term" value="F:ATP binding"/>
    <property type="evidence" value="ECO:0007669"/>
    <property type="project" value="InterPro"/>
</dbReference>
<evidence type="ECO:0000313" key="7">
    <source>
        <dbReference type="EMBL" id="EAS04864.2"/>
    </source>
</evidence>
<feature type="repeat" description="TPR" evidence="3">
    <location>
        <begin position="404"/>
        <end position="437"/>
    </location>
</feature>
<evidence type="ECO:0000313" key="8">
    <source>
        <dbReference type="Proteomes" id="UP000009168"/>
    </source>
</evidence>
<feature type="compositionally biased region" description="Polar residues" evidence="5">
    <location>
        <begin position="2035"/>
        <end position="2058"/>
    </location>
</feature>
<feature type="region of interest" description="Disordered" evidence="5">
    <location>
        <begin position="94"/>
        <end position="114"/>
    </location>
</feature>
<feature type="repeat" description="TPR" evidence="3">
    <location>
        <begin position="231"/>
        <end position="264"/>
    </location>
</feature>
<feature type="compositionally biased region" description="Low complexity" evidence="5">
    <location>
        <begin position="1878"/>
        <end position="1893"/>
    </location>
</feature>
<organism evidence="7 8">
    <name type="scientific">Tetrahymena thermophila (strain SB210)</name>
    <dbReference type="NCBI Taxonomy" id="312017"/>
    <lineage>
        <taxon>Eukaryota</taxon>
        <taxon>Sar</taxon>
        <taxon>Alveolata</taxon>
        <taxon>Ciliophora</taxon>
        <taxon>Intramacronucleata</taxon>
        <taxon>Oligohymenophorea</taxon>
        <taxon>Hymenostomatida</taxon>
        <taxon>Tetrahymenina</taxon>
        <taxon>Tetrahymenidae</taxon>
        <taxon>Tetrahymena</taxon>
    </lineage>
</organism>
<dbReference type="InterPro" id="IPR011009">
    <property type="entry name" value="Kinase-like_dom_sf"/>
</dbReference>
<feature type="region of interest" description="Disordered" evidence="5">
    <location>
        <begin position="1799"/>
        <end position="1893"/>
    </location>
</feature>
<evidence type="ECO:0000256" key="2">
    <source>
        <dbReference type="ARBA" id="ARBA00022803"/>
    </source>
</evidence>
<dbReference type="HOGENOM" id="CLU_232137_0_0_1"/>
<feature type="compositionally biased region" description="Basic and acidic residues" evidence="5">
    <location>
        <begin position="1799"/>
        <end position="1815"/>
    </location>
</feature>
<dbReference type="Gene3D" id="1.25.40.10">
    <property type="entry name" value="Tetratricopeptide repeat domain"/>
    <property type="match status" value="3"/>
</dbReference>
<gene>
    <name evidence="7" type="ORF">TTHERM_00469130</name>
</gene>
<feature type="repeat" description="TPR" evidence="3">
    <location>
        <begin position="197"/>
        <end position="230"/>
    </location>
</feature>
<feature type="repeat" description="TPR" evidence="3">
    <location>
        <begin position="370"/>
        <end position="403"/>
    </location>
</feature>
<dbReference type="PANTHER" id="PTHR44943">
    <property type="entry name" value="CELLULOSE SYNTHASE OPERON PROTEIN C"/>
    <property type="match status" value="1"/>
</dbReference>
<dbReference type="Pfam" id="PF13414">
    <property type="entry name" value="TPR_11"/>
    <property type="match status" value="1"/>
</dbReference>
<dbReference type="eggNOG" id="KOG4626">
    <property type="taxonomic scope" value="Eukaryota"/>
</dbReference>
<dbReference type="EMBL" id="GG662441">
    <property type="protein sequence ID" value="EAS04864.2"/>
    <property type="molecule type" value="Genomic_DNA"/>
</dbReference>
<feature type="repeat" description="TPR" evidence="3">
    <location>
        <begin position="302"/>
        <end position="335"/>
    </location>
</feature>
<feature type="repeat" description="TPR" evidence="3">
    <location>
        <begin position="540"/>
        <end position="573"/>
    </location>
</feature>
<keyword evidence="1" id="KW-0677">Repeat</keyword>
<feature type="compositionally biased region" description="Polar residues" evidence="5">
    <location>
        <begin position="1816"/>
        <end position="1833"/>
    </location>
</feature>
<evidence type="ECO:0000256" key="3">
    <source>
        <dbReference type="PROSITE-ProRule" id="PRU00339"/>
    </source>
</evidence>
<dbReference type="SMART" id="SM00028">
    <property type="entry name" value="TPR"/>
    <property type="match status" value="14"/>
</dbReference>
<reference evidence="8" key="1">
    <citation type="journal article" date="2006" name="PLoS Biol.">
        <title>Macronuclear genome sequence of the ciliate Tetrahymena thermophila, a model eukaryote.</title>
        <authorList>
            <person name="Eisen J.A."/>
            <person name="Coyne R.S."/>
            <person name="Wu M."/>
            <person name="Wu D."/>
            <person name="Thiagarajan M."/>
            <person name="Wortman J.R."/>
            <person name="Badger J.H."/>
            <person name="Ren Q."/>
            <person name="Amedeo P."/>
            <person name="Jones K.M."/>
            <person name="Tallon L.J."/>
            <person name="Delcher A.L."/>
            <person name="Salzberg S.L."/>
            <person name="Silva J.C."/>
            <person name="Haas B.J."/>
            <person name="Majoros W.H."/>
            <person name="Farzad M."/>
            <person name="Carlton J.M."/>
            <person name="Smith R.K. Jr."/>
            <person name="Garg J."/>
            <person name="Pearlman R.E."/>
            <person name="Karrer K.M."/>
            <person name="Sun L."/>
            <person name="Manning G."/>
            <person name="Elde N.C."/>
            <person name="Turkewitz A.P."/>
            <person name="Asai D.J."/>
            <person name="Wilkes D.E."/>
            <person name="Wang Y."/>
            <person name="Cai H."/>
            <person name="Collins K."/>
            <person name="Stewart B.A."/>
            <person name="Lee S.R."/>
            <person name="Wilamowska K."/>
            <person name="Weinberg Z."/>
            <person name="Ruzzo W.L."/>
            <person name="Wloga D."/>
            <person name="Gaertig J."/>
            <person name="Frankel J."/>
            <person name="Tsao C.-C."/>
            <person name="Gorovsky M.A."/>
            <person name="Keeling P.J."/>
            <person name="Waller R.F."/>
            <person name="Patron N.J."/>
            <person name="Cherry J.M."/>
            <person name="Stover N.A."/>
            <person name="Krieger C.J."/>
            <person name="del Toro C."/>
            <person name="Ryder H.F."/>
            <person name="Williamson S.C."/>
            <person name="Barbeau R.A."/>
            <person name="Hamilton E.P."/>
            <person name="Orias E."/>
        </authorList>
    </citation>
    <scope>NUCLEOTIDE SEQUENCE [LARGE SCALE GENOMIC DNA]</scope>
    <source>
        <strain evidence="8">SB210</strain>
    </source>
</reference>
<dbReference type="SUPFAM" id="SSF56112">
    <property type="entry name" value="Protein kinase-like (PK-like)"/>
    <property type="match status" value="1"/>
</dbReference>
<feature type="repeat" description="TPR" evidence="3">
    <location>
        <begin position="438"/>
        <end position="471"/>
    </location>
</feature>
<dbReference type="SUPFAM" id="SSF48452">
    <property type="entry name" value="TPR-like"/>
    <property type="match status" value="1"/>
</dbReference>
<sequence>MSELDQCQQKIDRFLQNNNFKQAINYVTSLKQSGMSPENVSYLQVYISKKMNQQLNKNIQEPKKKLSLKTESNQDAFSPRYLQNKSTKFESQSQLFQSESRNPPSVKRQNNYPKLDNNCFSSTLSKFDDLNSQMTKRQSIKEGNQKQLMDSLKVNKSVVKLPSLNSLENEKYNQLKQIVKESLKDLNGKINQKYFKSNALLDQANFYNKQKEFDKAIEYYDQAMEVDTNNINILVGKGDCLRKQGQYEAALECYEYGMNLNPPHKYQFRILFNKGNIYKCMGKNKEAIECYSKASLLDPQNPNTYFNKALAFYSLGELDEVIDNYSRVVKQNPRDQHALLNKGMALREIGEFGPAVECFVKASEMKARNARQYLNKGNALFQIDKLEDALICYKKAIMIENNFYEAFLNMGVVLNELGRTVEEIECYKKVLELKPDDVKALYNQAVALRELGEVEESAKQFDKVIKINPKMVNAYINKGLSQYILGQFKESYDSYKEALKIDNNSIESYINMSQCLRQMKKSNKALKLLMKALKISPNNFELYFQIGEIYKQILNIKKALEYYSYSIQLNPIYSEAIFQKGVCLSIINELESANKCFDLCIKFNPSNPKPHINKGQIYEVQGKLKSALRQYDMAVTLKNGQESDDLALLCKAHAYRERVGEESKLNAIEIYNFLIDRKSSNPNTKFYAYLGYSAIIIKEIIVNNLQALGRFSPITDSYQSSQVSSLAQISQVQLNQQTQQSQFIQINLKTENDTDRKQQKLIQTLSGAEIEDAYFHLFCLLASEIERMTTFTSPDIQKIQDEQKQDFTLILLLRYLNLKKKQGVNYLGMGNAKHIIYMVLSYIYIGLKKRERKEFDESILYFEFLMNLDKDLEIFCRYQSFISYLQSNYFQNNKKISFPLSEMIAKGSTSETYGISFDKNQINEHELSEEDTTKQQTQQQQQQQQIKLSNISKQLLENFEKELVCRKIKSTVFKTNKDQYYKQFAIQNILNHRNIQKINYMYFDHEENIYFIEPRQKYNLEAHLHQYIVSFEQRLNILLQISQAVQYLHSNGIVHGNISMKNILIRNSDFIPLLTGFRNSRIILSTYHSSSFQNIQQSNTKQPTLFFSANHNPNNFTSPDLTISLAEDIYALGQVFEKMLLKIDQQDRMINNWYKKGFTSSLSLQKLVRNMLEHNKVYKRPDITRVVETLQFESIAAMLYNIYQGPFQSFAGMQSITSSASKNNSQVFSQIGGLNNQNLKNVIHTHSLSGNNSGIATPANNNISTLTLLQQQQQQIQHQNIVDNNQYSHVQTPINSLPNNQNIKLSRKQIKKLVPYQIFASELEDIRQYYKQTMQLKVISMNDVNTILTEKMAKVLNFQYIYVQDLLNRDLFLNSLSDVNINFLVIIIKQIQDCSSNDQIKLIQEFLNSIKERNKRLETENIYQYSQARLLYRLIGRSDPEKYRYKLMQKLQFKDEYVNIASVFLSDGIEFIENSLRVYLLDSLPTLLFQLSKANLNNFTFPSSYSIQKKKLAIIEMFLEVISPLQISQNEIDKIAKDTGNHQKLLQILKFDGYLRSVGDGVYELLFKPLREIIEKIFVYQKGDNSVIDQSSAPQISAKDYYKQKIRAIVELEKEIEKIKESAKEYLTTNIAKKSGINLVIEGSEDNFNKKQANASSYLDNKLDKNLGINNRKNIITHKENQSSPNLLSEKLSSLINISQLDEIQPNQGQKKTDKKTNLNLTAGASNQGKGSNSQLNDIDDKVQSNEVQIQQSQKLKQNAESNANEQNELYVAPPRSIVSIVVDEADKHIRQLKLYKQQLKEQSNEDSTNRDMHLSTRNTTNNQSETALTQPNTDRKSKKNLSDKKNLSPTKSNLKNEDIPSSINIQQFDDKKSPLKQNNSSQQSQMNPQNQLNQNQQFQSQNQYLASCHADLVEEENYNQFIKNHLQQTIFGDSQQEGQNNQNAYKQSNSKKLQFSFNNLQIDGDDEEDSDEELDQIQSIVINNNYQKNQQKLANIGGGALKNQQIQQQSNKEKKNLVVEQIKMKKLNFSGISSGESMTQLHNKSNSSAIQNSSPNADDNKIQKEDEEVNLEGKNDQREIKKQFKSQNGNLNPKVSLMENVFSVDFTDLKTLYEKSINL</sequence>
<evidence type="ECO:0000256" key="5">
    <source>
        <dbReference type="SAM" id="MobiDB-lite"/>
    </source>
</evidence>
<dbReference type="InterPro" id="IPR011990">
    <property type="entry name" value="TPR-like_helical_dom_sf"/>
</dbReference>
<dbReference type="PROSITE" id="PS50011">
    <property type="entry name" value="PROTEIN_KINASE_DOM"/>
    <property type="match status" value="1"/>
</dbReference>